<gene>
    <name evidence="3" type="ORF">BL253_17000</name>
</gene>
<dbReference type="InterPro" id="IPR032465">
    <property type="entry name" value="ACMSD"/>
</dbReference>
<comment type="caution">
    <text evidence="3">The sequence shown here is derived from an EMBL/GenBank/DDBJ whole genome shotgun (WGS) entry which is preliminary data.</text>
</comment>
<keyword evidence="1" id="KW-0456">Lyase</keyword>
<keyword evidence="3" id="KW-0378">Hydrolase</keyword>
<feature type="domain" description="Amidohydrolase-related" evidence="2">
    <location>
        <begin position="122"/>
        <end position="378"/>
    </location>
</feature>
<dbReference type="GO" id="GO:0016831">
    <property type="term" value="F:carboxy-lyase activity"/>
    <property type="evidence" value="ECO:0007669"/>
    <property type="project" value="InterPro"/>
</dbReference>
<dbReference type="Proteomes" id="UP000188929">
    <property type="component" value="Unassembled WGS sequence"/>
</dbReference>
<dbReference type="PANTHER" id="PTHR21240">
    <property type="entry name" value="2-AMINO-3-CARBOXYLMUCONATE-6-SEMIALDEHYDE DECARBOXYLASE"/>
    <property type="match status" value="1"/>
</dbReference>
<dbReference type="GO" id="GO:0005737">
    <property type="term" value="C:cytoplasm"/>
    <property type="evidence" value="ECO:0007669"/>
    <property type="project" value="TreeGrafter"/>
</dbReference>
<keyword evidence="4" id="KW-1185">Reference proteome</keyword>
<dbReference type="InterPro" id="IPR032466">
    <property type="entry name" value="Metal_Hydrolase"/>
</dbReference>
<accession>A0A1V2I9L4</accession>
<dbReference type="SUPFAM" id="SSF51556">
    <property type="entry name" value="Metallo-dependent hydrolases"/>
    <property type="match status" value="1"/>
</dbReference>
<evidence type="ECO:0000256" key="1">
    <source>
        <dbReference type="ARBA" id="ARBA00023239"/>
    </source>
</evidence>
<organism evidence="3 4">
    <name type="scientific">Pseudofrankia asymbiotica</name>
    <dbReference type="NCBI Taxonomy" id="1834516"/>
    <lineage>
        <taxon>Bacteria</taxon>
        <taxon>Bacillati</taxon>
        <taxon>Actinomycetota</taxon>
        <taxon>Actinomycetes</taxon>
        <taxon>Frankiales</taxon>
        <taxon>Frankiaceae</taxon>
        <taxon>Pseudofrankia</taxon>
    </lineage>
</organism>
<dbReference type="RefSeq" id="WP_076818249.1">
    <property type="nucleotide sequence ID" value="NZ_MOMC01000034.1"/>
</dbReference>
<dbReference type="Pfam" id="PF04909">
    <property type="entry name" value="Amidohydro_2"/>
    <property type="match status" value="1"/>
</dbReference>
<sequence>MTAGTTEAVSAPAPDDRYIVISADCHGGGNLRGYRPYLENRWLDDFDAWAAGYAIPYDDLKGDLGGRNWDSDRRLGDLEADGIVAEVIYPNTVPPFYPNNSLVEQPPAPNAGDLERRWAGLRAHNRWMADFCAAAPGRRAGICQIMLHDLGAAVDEVRWAKENGLFGGVLLPGAPPGSGVPSLYDPEYYEPLWSVCEELDMPVNHHSGSAAPAAGERAEDKVILLLEVTWWAHRAFTHLLVGGVFERHPGLRLVLAEQGTAWVPEELARLDYFFDRMGTGAAGSQEAVWGKELVGGMSLRPSGFFARQVRIGASFLRGHEVPAASRIGFDKIMWGSDYPHREGSHPYSTEALRAAFAGVDPVDVDGMLAGNAAATYGFDLAALRPLADRFGPTVAEIAEPLKPASLPIEAEMCPALIGYGRKETS</sequence>
<dbReference type="STRING" id="1834516.BL253_17000"/>
<reference evidence="4" key="1">
    <citation type="submission" date="2016-10" db="EMBL/GenBank/DDBJ databases">
        <title>Frankia sp. NRRL B-16386 Genome sequencing.</title>
        <authorList>
            <person name="Ghodhbane-Gtari F."/>
            <person name="Swanson E."/>
            <person name="Gueddou A."/>
            <person name="Hezbri K."/>
            <person name="Ktari K."/>
            <person name="Nouioui I."/>
            <person name="Morris K."/>
            <person name="Simpson S."/>
            <person name="Abebe-Akele F."/>
            <person name="Thomas K."/>
            <person name="Gtari M."/>
            <person name="Tisa L.S."/>
        </authorList>
    </citation>
    <scope>NUCLEOTIDE SEQUENCE [LARGE SCALE GENOMIC DNA]</scope>
    <source>
        <strain evidence="4">NRRL B-16386</strain>
    </source>
</reference>
<proteinExistence type="predicted"/>
<dbReference type="GO" id="GO:0019748">
    <property type="term" value="P:secondary metabolic process"/>
    <property type="evidence" value="ECO:0007669"/>
    <property type="project" value="TreeGrafter"/>
</dbReference>
<evidence type="ECO:0000313" key="4">
    <source>
        <dbReference type="Proteomes" id="UP000188929"/>
    </source>
</evidence>
<dbReference type="EMBL" id="MOMC01000034">
    <property type="protein sequence ID" value="ONH29215.1"/>
    <property type="molecule type" value="Genomic_DNA"/>
</dbReference>
<dbReference type="PANTHER" id="PTHR21240:SF28">
    <property type="entry name" value="ISO-OROTATE DECARBOXYLASE (EUROFUNG)"/>
    <property type="match status" value="1"/>
</dbReference>
<dbReference type="OrthoDB" id="8673349at2"/>
<dbReference type="GO" id="GO:0016787">
    <property type="term" value="F:hydrolase activity"/>
    <property type="evidence" value="ECO:0007669"/>
    <property type="project" value="UniProtKB-KW"/>
</dbReference>
<evidence type="ECO:0000313" key="3">
    <source>
        <dbReference type="EMBL" id="ONH29215.1"/>
    </source>
</evidence>
<evidence type="ECO:0000259" key="2">
    <source>
        <dbReference type="Pfam" id="PF04909"/>
    </source>
</evidence>
<name>A0A1V2I9L4_9ACTN</name>
<dbReference type="InterPro" id="IPR006680">
    <property type="entry name" value="Amidohydro-rel"/>
</dbReference>
<protein>
    <submittedName>
        <fullName evidence="3">Amidohydrolase</fullName>
    </submittedName>
</protein>
<dbReference type="AlphaFoldDB" id="A0A1V2I9L4"/>
<dbReference type="Gene3D" id="3.20.20.140">
    <property type="entry name" value="Metal-dependent hydrolases"/>
    <property type="match status" value="1"/>
</dbReference>